<proteinExistence type="predicted"/>
<dbReference type="InterPro" id="IPR001841">
    <property type="entry name" value="Znf_RING"/>
</dbReference>
<evidence type="ECO:0000256" key="2">
    <source>
        <dbReference type="ARBA" id="ARBA00012483"/>
    </source>
</evidence>
<dbReference type="Proteomes" id="UP001157418">
    <property type="component" value="Unassembled WGS sequence"/>
</dbReference>
<dbReference type="InterPro" id="IPR013083">
    <property type="entry name" value="Znf_RING/FYVE/PHD"/>
</dbReference>
<dbReference type="PANTHER" id="PTHR22937">
    <property type="entry name" value="E3 UBIQUITIN-PROTEIN LIGASE RNF165"/>
    <property type="match status" value="1"/>
</dbReference>
<feature type="domain" description="RING-type" evidence="9">
    <location>
        <begin position="324"/>
        <end position="365"/>
    </location>
</feature>
<evidence type="ECO:0000313" key="11">
    <source>
        <dbReference type="Proteomes" id="UP001157418"/>
    </source>
</evidence>
<dbReference type="PROSITE" id="PS50089">
    <property type="entry name" value="ZF_RING_2"/>
    <property type="match status" value="1"/>
</dbReference>
<evidence type="ECO:0000256" key="1">
    <source>
        <dbReference type="ARBA" id="ARBA00000900"/>
    </source>
</evidence>
<evidence type="ECO:0000256" key="8">
    <source>
        <dbReference type="PROSITE-ProRule" id="PRU00175"/>
    </source>
</evidence>
<dbReference type="GO" id="GO:0061630">
    <property type="term" value="F:ubiquitin protein ligase activity"/>
    <property type="evidence" value="ECO:0007669"/>
    <property type="project" value="UniProtKB-EC"/>
</dbReference>
<dbReference type="GO" id="GO:0005634">
    <property type="term" value="C:nucleus"/>
    <property type="evidence" value="ECO:0007669"/>
    <property type="project" value="TreeGrafter"/>
</dbReference>
<reference evidence="10 11" key="1">
    <citation type="submission" date="2022-01" db="EMBL/GenBank/DDBJ databases">
        <authorList>
            <person name="Xiong W."/>
            <person name="Schranz E."/>
        </authorList>
    </citation>
    <scope>NUCLEOTIDE SEQUENCE [LARGE SCALE GENOMIC DNA]</scope>
</reference>
<protein>
    <recommendedName>
        <fullName evidence="2">RING-type E3 ubiquitin transferase</fullName>
        <ecNumber evidence="2">2.3.2.27</ecNumber>
    </recommendedName>
</protein>
<keyword evidence="7" id="KW-0862">Zinc</keyword>
<name>A0AAU9MED9_9ASTR</name>
<evidence type="ECO:0000256" key="5">
    <source>
        <dbReference type="ARBA" id="ARBA00022771"/>
    </source>
</evidence>
<dbReference type="PANTHER" id="PTHR22937:SF217">
    <property type="entry name" value="RING-TYPE E3 UBIQUITIN TRANSFERASE"/>
    <property type="match status" value="1"/>
</dbReference>
<evidence type="ECO:0000256" key="6">
    <source>
        <dbReference type="ARBA" id="ARBA00022786"/>
    </source>
</evidence>
<keyword evidence="6" id="KW-0833">Ubl conjugation pathway</keyword>
<dbReference type="SMART" id="SM00184">
    <property type="entry name" value="RING"/>
    <property type="match status" value="1"/>
</dbReference>
<dbReference type="Pfam" id="PF13639">
    <property type="entry name" value="zf-RING_2"/>
    <property type="match status" value="1"/>
</dbReference>
<organism evidence="10 11">
    <name type="scientific">Lactuca virosa</name>
    <dbReference type="NCBI Taxonomy" id="75947"/>
    <lineage>
        <taxon>Eukaryota</taxon>
        <taxon>Viridiplantae</taxon>
        <taxon>Streptophyta</taxon>
        <taxon>Embryophyta</taxon>
        <taxon>Tracheophyta</taxon>
        <taxon>Spermatophyta</taxon>
        <taxon>Magnoliopsida</taxon>
        <taxon>eudicotyledons</taxon>
        <taxon>Gunneridae</taxon>
        <taxon>Pentapetalae</taxon>
        <taxon>asterids</taxon>
        <taxon>campanulids</taxon>
        <taxon>Asterales</taxon>
        <taxon>Asteraceae</taxon>
        <taxon>Cichorioideae</taxon>
        <taxon>Cichorieae</taxon>
        <taxon>Lactucinae</taxon>
        <taxon>Lactuca</taxon>
    </lineage>
</organism>
<sequence length="378" mass="42194">MGQRNMVYTGPMIDNEIEHAHLHPEHCAIPYNQITTFPLPNDHHLPVPPPGITFMAAPPPPGARVIPIPVPVPVPGLHNQLTFPSNHGFHGPFKGKITEVFPVNFQYFYPSPTSNPFMVPDYNLTPVIMPPGHQHHRGPIPHGVVPGPWLDQPFCSNPPGIPFIPGYTNRAPVTFVHPPVPSHQQPPPMPPLRATMDFHPLQNGVEFVPRFVGPAPQFGVRVFPQHQLESTSRPRGFPHLRVLPEDGVAMLDISNYGRRVDHHRDMRMDIDHMSYEELLALGEQIGNAGSGLSEDFISGYLKTRVFMSSKLEVVSSPDQELSFCTICQMEYNDQERIGMLDCSHGYHVDCIKKWLTVKNTCPVCKCTGLTAQGNRENS</sequence>
<evidence type="ECO:0000259" key="9">
    <source>
        <dbReference type="PROSITE" id="PS50089"/>
    </source>
</evidence>
<evidence type="ECO:0000256" key="3">
    <source>
        <dbReference type="ARBA" id="ARBA00022679"/>
    </source>
</evidence>
<keyword evidence="5 8" id="KW-0863">Zinc-finger</keyword>
<gene>
    <name evidence="10" type="ORF">LVIROSA_LOCUS11118</name>
</gene>
<dbReference type="SUPFAM" id="SSF57850">
    <property type="entry name" value="RING/U-box"/>
    <property type="match status" value="1"/>
</dbReference>
<comment type="catalytic activity">
    <reaction evidence="1">
        <text>S-ubiquitinyl-[E2 ubiquitin-conjugating enzyme]-L-cysteine + [acceptor protein]-L-lysine = [E2 ubiquitin-conjugating enzyme]-L-cysteine + N(6)-ubiquitinyl-[acceptor protein]-L-lysine.</text>
        <dbReference type="EC" id="2.3.2.27"/>
    </reaction>
</comment>
<evidence type="ECO:0000313" key="10">
    <source>
        <dbReference type="EMBL" id="CAH1423866.1"/>
    </source>
</evidence>
<accession>A0AAU9MED9</accession>
<dbReference type="GO" id="GO:0008270">
    <property type="term" value="F:zinc ion binding"/>
    <property type="evidence" value="ECO:0007669"/>
    <property type="project" value="UniProtKB-KW"/>
</dbReference>
<keyword evidence="3" id="KW-0808">Transferase</keyword>
<keyword evidence="4" id="KW-0479">Metal-binding</keyword>
<comment type="caution">
    <text evidence="10">The sequence shown here is derived from an EMBL/GenBank/DDBJ whole genome shotgun (WGS) entry which is preliminary data.</text>
</comment>
<dbReference type="EMBL" id="CAKMRJ010001134">
    <property type="protein sequence ID" value="CAH1423866.1"/>
    <property type="molecule type" value="Genomic_DNA"/>
</dbReference>
<dbReference type="Gene3D" id="3.30.40.10">
    <property type="entry name" value="Zinc/RING finger domain, C3HC4 (zinc finger)"/>
    <property type="match status" value="1"/>
</dbReference>
<evidence type="ECO:0000256" key="4">
    <source>
        <dbReference type="ARBA" id="ARBA00022723"/>
    </source>
</evidence>
<evidence type="ECO:0000256" key="7">
    <source>
        <dbReference type="ARBA" id="ARBA00022833"/>
    </source>
</evidence>
<dbReference type="EC" id="2.3.2.27" evidence="2"/>
<dbReference type="AlphaFoldDB" id="A0AAU9MED9"/>
<keyword evidence="11" id="KW-1185">Reference proteome</keyword>
<dbReference type="InterPro" id="IPR045191">
    <property type="entry name" value="MBR1/2-like"/>
</dbReference>